<dbReference type="AlphaFoldDB" id="A0A2U2BU77"/>
<dbReference type="EMBL" id="QEXV01000003">
    <property type="protein sequence ID" value="PWE17524.1"/>
    <property type="molecule type" value="Genomic_DNA"/>
</dbReference>
<evidence type="ECO:0000313" key="2">
    <source>
        <dbReference type="EMBL" id="PWE17524.1"/>
    </source>
</evidence>
<keyword evidence="1" id="KW-0472">Membrane</keyword>
<dbReference type="RefSeq" id="WP_109252755.1">
    <property type="nucleotide sequence ID" value="NZ_QEXV01000003.1"/>
</dbReference>
<sequence length="158" mass="16430">MSIFNPRNPAEATDGVATLTAAGTAVVAFIFSLNVAEDFISSASGDLIKYLQIGGAALIVTVFAPLLINLKIRGGKPAGRGSSGGYLSALFRQAALTAFSLMVAFLVGLSIMDRTVLSRLSAESTVDLIITFALAMFALSFFIINRFGMVGEDVGGEA</sequence>
<feature type="transmembrane region" description="Helical" evidence="1">
    <location>
        <begin position="124"/>
        <end position="144"/>
    </location>
</feature>
<dbReference type="Proteomes" id="UP000245168">
    <property type="component" value="Unassembled WGS sequence"/>
</dbReference>
<keyword evidence="1" id="KW-1133">Transmembrane helix</keyword>
<evidence type="ECO:0000256" key="1">
    <source>
        <dbReference type="SAM" id="Phobius"/>
    </source>
</evidence>
<keyword evidence="1" id="KW-0812">Transmembrane</keyword>
<protein>
    <submittedName>
        <fullName evidence="2">Uncharacterized protein</fullName>
    </submittedName>
</protein>
<reference evidence="3" key="1">
    <citation type="submission" date="2018-05" db="EMBL/GenBank/DDBJ databases">
        <authorList>
            <person name="Liu B.-T."/>
        </authorList>
    </citation>
    <scope>NUCLEOTIDE SEQUENCE [LARGE SCALE GENOMIC DNA]</scope>
    <source>
        <strain evidence="3">WD6-1</strain>
    </source>
</reference>
<feature type="transmembrane region" description="Helical" evidence="1">
    <location>
        <begin position="12"/>
        <end position="35"/>
    </location>
</feature>
<comment type="caution">
    <text evidence="2">The sequence shown here is derived from an EMBL/GenBank/DDBJ whole genome shotgun (WGS) entry which is preliminary data.</text>
</comment>
<feature type="transmembrane region" description="Helical" evidence="1">
    <location>
        <begin position="47"/>
        <end position="68"/>
    </location>
</feature>
<feature type="transmembrane region" description="Helical" evidence="1">
    <location>
        <begin position="89"/>
        <end position="112"/>
    </location>
</feature>
<proteinExistence type="predicted"/>
<keyword evidence="3" id="KW-1185">Reference proteome</keyword>
<evidence type="ECO:0000313" key="3">
    <source>
        <dbReference type="Proteomes" id="UP000245168"/>
    </source>
</evidence>
<name>A0A2U2BU77_9PROT</name>
<gene>
    <name evidence="2" type="ORF">DDZ18_07585</name>
</gene>
<organism evidence="2 3">
    <name type="scientific">Marinicauda salina</name>
    <dbReference type="NCBI Taxonomy" id="2135793"/>
    <lineage>
        <taxon>Bacteria</taxon>
        <taxon>Pseudomonadati</taxon>
        <taxon>Pseudomonadota</taxon>
        <taxon>Alphaproteobacteria</taxon>
        <taxon>Maricaulales</taxon>
        <taxon>Maricaulaceae</taxon>
        <taxon>Marinicauda</taxon>
    </lineage>
</organism>
<accession>A0A2U2BU77</accession>